<reference evidence="6" key="1">
    <citation type="journal article" date="2014" name="Int. J. Syst. Evol. Microbiol.">
        <title>Complete genome sequence of Corynebacterium casei LMG S-19264T (=DSM 44701T), isolated from a smear-ripened cheese.</title>
        <authorList>
            <consortium name="US DOE Joint Genome Institute (JGI-PGF)"/>
            <person name="Walter F."/>
            <person name="Albersmeier A."/>
            <person name="Kalinowski J."/>
            <person name="Ruckert C."/>
        </authorList>
    </citation>
    <scope>NUCLEOTIDE SEQUENCE</scope>
    <source>
        <strain evidence="6">JCM 10088</strain>
    </source>
</reference>
<dbReference type="SUPFAM" id="SSF52440">
    <property type="entry name" value="PreATP-grasp domain"/>
    <property type="match status" value="1"/>
</dbReference>
<dbReference type="AlphaFoldDB" id="A0A830GTJ7"/>
<accession>A0A830GTJ7</accession>
<dbReference type="RefSeq" id="WP_188596390.1">
    <property type="nucleotide sequence ID" value="NZ_BMNL01000002.1"/>
</dbReference>
<evidence type="ECO:0000256" key="4">
    <source>
        <dbReference type="PROSITE-ProRule" id="PRU00409"/>
    </source>
</evidence>
<evidence type="ECO:0000313" key="7">
    <source>
        <dbReference type="Proteomes" id="UP000610960"/>
    </source>
</evidence>
<keyword evidence="3 4" id="KW-0067">ATP-binding</keyword>
<name>A0A830GTJ7_9CREN</name>
<evidence type="ECO:0000256" key="2">
    <source>
        <dbReference type="ARBA" id="ARBA00022741"/>
    </source>
</evidence>
<keyword evidence="1" id="KW-0479">Metal-binding</keyword>
<gene>
    <name evidence="6" type="ORF">GCM10007981_10820</name>
</gene>
<proteinExistence type="predicted"/>
<keyword evidence="6" id="KW-0436">Ligase</keyword>
<keyword evidence="7" id="KW-1185">Reference proteome</keyword>
<keyword evidence="2 4" id="KW-0547">Nucleotide-binding</keyword>
<dbReference type="SUPFAM" id="SSF56059">
    <property type="entry name" value="Glutathione synthetase ATP-binding domain-like"/>
    <property type="match status" value="1"/>
</dbReference>
<dbReference type="Gene3D" id="3.30.470.20">
    <property type="entry name" value="ATP-grasp fold, B domain"/>
    <property type="match status" value="1"/>
</dbReference>
<dbReference type="NCBIfam" id="TIGR00768">
    <property type="entry name" value="rimK_fam"/>
    <property type="match status" value="1"/>
</dbReference>
<dbReference type="PANTHER" id="PTHR21621">
    <property type="entry name" value="RIBOSOMAL PROTEIN S6 MODIFICATION PROTEIN"/>
    <property type="match status" value="1"/>
</dbReference>
<dbReference type="InterPro" id="IPR016185">
    <property type="entry name" value="PreATP-grasp_dom_sf"/>
</dbReference>
<dbReference type="GO" id="GO:0043774">
    <property type="term" value="F:coenzyme F420-2 alpha-glutamyl ligase activity"/>
    <property type="evidence" value="ECO:0007669"/>
    <property type="project" value="TreeGrafter"/>
</dbReference>
<dbReference type="Pfam" id="PF08443">
    <property type="entry name" value="RimK"/>
    <property type="match status" value="1"/>
</dbReference>
<dbReference type="Gene3D" id="3.40.50.20">
    <property type="match status" value="1"/>
</dbReference>
<evidence type="ECO:0000256" key="1">
    <source>
        <dbReference type="ARBA" id="ARBA00022723"/>
    </source>
</evidence>
<feature type="domain" description="ATP-grasp" evidence="5">
    <location>
        <begin position="123"/>
        <end position="301"/>
    </location>
</feature>
<dbReference type="InterPro" id="IPR013651">
    <property type="entry name" value="ATP-grasp_RimK-type"/>
</dbReference>
<reference evidence="6" key="2">
    <citation type="submission" date="2020-09" db="EMBL/GenBank/DDBJ databases">
        <authorList>
            <person name="Sun Q."/>
            <person name="Ohkuma M."/>
        </authorList>
    </citation>
    <scope>NUCLEOTIDE SEQUENCE</scope>
    <source>
        <strain evidence="6">JCM 10088</strain>
    </source>
</reference>
<evidence type="ECO:0000313" key="6">
    <source>
        <dbReference type="EMBL" id="GGP20896.1"/>
    </source>
</evidence>
<organism evidence="6 7">
    <name type="scientific">Thermocladium modestius</name>
    <dbReference type="NCBI Taxonomy" id="62609"/>
    <lineage>
        <taxon>Archaea</taxon>
        <taxon>Thermoproteota</taxon>
        <taxon>Thermoprotei</taxon>
        <taxon>Thermoproteales</taxon>
        <taxon>Thermoproteaceae</taxon>
        <taxon>Thermocladium</taxon>
    </lineage>
</organism>
<evidence type="ECO:0000259" key="5">
    <source>
        <dbReference type="PROSITE" id="PS50975"/>
    </source>
</evidence>
<dbReference type="InterPro" id="IPR004666">
    <property type="entry name" value="Rp_bS6_RimK/Lys_biosynth_LsyX"/>
</dbReference>
<dbReference type="GO" id="GO:0046872">
    <property type="term" value="F:metal ion binding"/>
    <property type="evidence" value="ECO:0007669"/>
    <property type="project" value="UniProtKB-KW"/>
</dbReference>
<dbReference type="GO" id="GO:0005737">
    <property type="term" value="C:cytoplasm"/>
    <property type="evidence" value="ECO:0007669"/>
    <property type="project" value="TreeGrafter"/>
</dbReference>
<dbReference type="EMBL" id="BMNL01000002">
    <property type="protein sequence ID" value="GGP20896.1"/>
    <property type="molecule type" value="Genomic_DNA"/>
</dbReference>
<dbReference type="InterPro" id="IPR011761">
    <property type="entry name" value="ATP-grasp"/>
</dbReference>
<dbReference type="InterPro" id="IPR054562">
    <property type="entry name" value="LysX/ArgX_preATP_grasp"/>
</dbReference>
<dbReference type="OrthoDB" id="33241at2157"/>
<sequence>MLLWALREGLRRLCWTKIFIFKRAGTGGSDLDGTISIIYDAARQEEKLLIRELSRRGASVRPVNLDDVELGLDGPPERLGLAVMRPVSHMKAILIARMLNITGIPTINSGESMELSWNKALSLAVLRRAGLPVTPSVLVMGGGVKADVDYPAILKPIQGSWGRMASMVWSRDELSLILRHRSAMDPHARPALLQPFIGDGTDYRVFVIGGEAVAGMRRRPPSGDWRSNVARGGKAEAVRVDRDMGEAAARAAEVLGLEYAGVDFLIGDGLMINEVNAVPEFKGLMQSTGVDVPGLLADYLIEAAKRGVN</sequence>
<protein>
    <submittedName>
        <fullName evidence="6">RimK family alpha-L-glutamate ligase</fullName>
    </submittedName>
</protein>
<dbReference type="Gene3D" id="3.30.1490.20">
    <property type="entry name" value="ATP-grasp fold, A domain"/>
    <property type="match status" value="1"/>
</dbReference>
<dbReference type="PROSITE" id="PS50975">
    <property type="entry name" value="ATP_GRASP"/>
    <property type="match status" value="1"/>
</dbReference>
<evidence type="ECO:0000256" key="3">
    <source>
        <dbReference type="ARBA" id="ARBA00022840"/>
    </source>
</evidence>
<dbReference type="GO" id="GO:0005524">
    <property type="term" value="F:ATP binding"/>
    <property type="evidence" value="ECO:0007669"/>
    <property type="project" value="UniProtKB-UniRule"/>
</dbReference>
<dbReference type="Pfam" id="PF22626">
    <property type="entry name" value="LysX_preATP_grasp"/>
    <property type="match status" value="1"/>
</dbReference>
<dbReference type="PANTHER" id="PTHR21621:SF2">
    <property type="entry name" value="COENZYME GAMMA-F420-2:ALPHA-L-GLUTAMATE LIGASE"/>
    <property type="match status" value="1"/>
</dbReference>
<dbReference type="InterPro" id="IPR013815">
    <property type="entry name" value="ATP_grasp_subdomain_1"/>
</dbReference>
<dbReference type="Proteomes" id="UP000610960">
    <property type="component" value="Unassembled WGS sequence"/>
</dbReference>
<comment type="caution">
    <text evidence="6">The sequence shown here is derived from an EMBL/GenBank/DDBJ whole genome shotgun (WGS) entry which is preliminary data.</text>
</comment>